<dbReference type="InterPro" id="IPR040039">
    <property type="entry name" value="PIGX"/>
</dbReference>
<evidence type="ECO:0000256" key="2">
    <source>
        <dbReference type="ARBA" id="ARBA00004687"/>
    </source>
</evidence>
<dbReference type="PANTHER" id="PTHR28650:SF1">
    <property type="entry name" value="PHOSPHATIDYLINOSITOL-GLYCAN BIOSYNTHESIS CLASS X PROTEIN"/>
    <property type="match status" value="1"/>
</dbReference>
<keyword evidence="9" id="KW-0325">Glycoprotein</keyword>
<dbReference type="EMBL" id="KK107455">
    <property type="protein sequence ID" value="EZA50528.1"/>
    <property type="molecule type" value="Genomic_DNA"/>
</dbReference>
<keyword evidence="6 10" id="KW-0256">Endoplasmic reticulum</keyword>
<protein>
    <recommendedName>
        <fullName evidence="10">Phosphatidylinositol-glycan biosynthesis class X protein</fullName>
    </recommendedName>
</protein>
<dbReference type="AlphaFoldDB" id="A0A026W3C6"/>
<sequence>MRSVLNISWIIIALLLCARCTWIYAEIDAEIGLDVEGNGFHRTLIYRVDFKNLTNNCQVAIYMELPSALYVNVDEVADLRRRGTSTVCSTGETDVELFMEKAGRQNVTTCASLSRTKNHQSWSILTIPVHQRYQYAHETGGYANVTLPMPKLLLGCQERIKEYRVSKTDLCEPCVDLATKWREIPYRMLSSRDYIWPIPVGNKSVSLFVTCITLSATVIGAIFIGYAMRTSIRAKED</sequence>
<evidence type="ECO:0000256" key="5">
    <source>
        <dbReference type="ARBA" id="ARBA00022692"/>
    </source>
</evidence>
<evidence type="ECO:0000256" key="3">
    <source>
        <dbReference type="ARBA" id="ARBA00010345"/>
    </source>
</evidence>
<keyword evidence="13" id="KW-1185">Reference proteome</keyword>
<dbReference type="OMA" id="ALSKYMW"/>
<feature type="transmembrane region" description="Helical" evidence="10">
    <location>
        <begin position="207"/>
        <end position="228"/>
    </location>
</feature>
<evidence type="ECO:0000256" key="8">
    <source>
        <dbReference type="ARBA" id="ARBA00023136"/>
    </source>
</evidence>
<dbReference type="OrthoDB" id="5546453at2759"/>
<keyword evidence="10" id="KW-0732">Signal</keyword>
<dbReference type="InterPro" id="IPR013233">
    <property type="entry name" value="PIG-X/PBN1"/>
</dbReference>
<evidence type="ECO:0000313" key="12">
    <source>
        <dbReference type="EMBL" id="RLU17700.1"/>
    </source>
</evidence>
<evidence type="ECO:0000313" key="11">
    <source>
        <dbReference type="EMBL" id="EZA50528.1"/>
    </source>
</evidence>
<dbReference type="SMART" id="SM00780">
    <property type="entry name" value="PIG-X"/>
    <property type="match status" value="1"/>
</dbReference>
<dbReference type="UniPathway" id="UPA00196"/>
<keyword evidence="7 10" id="KW-1133">Transmembrane helix</keyword>
<reference evidence="12" key="3">
    <citation type="submission" date="2018-07" db="EMBL/GenBank/DDBJ databases">
        <authorList>
            <person name="Mckenzie S.K."/>
            <person name="Kronauer D.J.C."/>
        </authorList>
    </citation>
    <scope>NUCLEOTIDE SEQUENCE</scope>
    <source>
        <strain evidence="12">Clonal line C1</strain>
    </source>
</reference>
<evidence type="ECO:0000256" key="4">
    <source>
        <dbReference type="ARBA" id="ARBA00022502"/>
    </source>
</evidence>
<accession>A0A026W3C6</accession>
<keyword evidence="8 10" id="KW-0472">Membrane</keyword>
<feature type="chain" id="PRO_5033747019" description="Phosphatidylinositol-glycan biosynthesis class X protein" evidence="10">
    <location>
        <begin position="26"/>
        <end position="237"/>
    </location>
</feature>
<dbReference type="GO" id="GO:0005789">
    <property type="term" value="C:endoplasmic reticulum membrane"/>
    <property type="evidence" value="ECO:0007669"/>
    <property type="project" value="UniProtKB-SubCell"/>
</dbReference>
<comment type="subcellular location">
    <subcellularLocation>
        <location evidence="1 10">Endoplasmic reticulum membrane</location>
        <topology evidence="1 10">Single-pass membrane protein</topology>
    </subcellularLocation>
</comment>
<dbReference type="Proteomes" id="UP000053097">
    <property type="component" value="Unassembled WGS sequence"/>
</dbReference>
<organism evidence="11 13">
    <name type="scientific">Ooceraea biroi</name>
    <name type="common">Clonal raider ant</name>
    <name type="synonym">Cerapachys biroi</name>
    <dbReference type="NCBI Taxonomy" id="2015173"/>
    <lineage>
        <taxon>Eukaryota</taxon>
        <taxon>Metazoa</taxon>
        <taxon>Ecdysozoa</taxon>
        <taxon>Arthropoda</taxon>
        <taxon>Hexapoda</taxon>
        <taxon>Insecta</taxon>
        <taxon>Pterygota</taxon>
        <taxon>Neoptera</taxon>
        <taxon>Endopterygota</taxon>
        <taxon>Hymenoptera</taxon>
        <taxon>Apocrita</taxon>
        <taxon>Aculeata</taxon>
        <taxon>Formicoidea</taxon>
        <taxon>Formicidae</taxon>
        <taxon>Dorylinae</taxon>
        <taxon>Ooceraea</taxon>
    </lineage>
</organism>
<evidence type="ECO:0000256" key="10">
    <source>
        <dbReference type="RuleBase" id="RU366056"/>
    </source>
</evidence>
<evidence type="ECO:0000256" key="1">
    <source>
        <dbReference type="ARBA" id="ARBA00004389"/>
    </source>
</evidence>
<comment type="function">
    <text evidence="10">Stabilizing subunit of the glycosylphosphatidylinositol-mannosyltransferase I complex which catalyzes the transfer of the first mannose, via an alpha-1,4 bond from a dolichol-phosphate-mannose (Dol-P-Man) to the glucosaminyl acyl phosphatidylinositol (GlcN-(acyl)PI) intermediate to generate alpha-D-Man-(1-&gt;4)-alpha-D-GlcN-(1-&gt;6)-(1-radyl,2-acyl-sn-glycero-3-phospho)-2-acyl-inositol and participates in the sixth step of the glycosylphosphatidylinositol-anchor biosynthesis. Probably acts by stabilizing the mannosyltransferase PIGM.</text>
</comment>
<evidence type="ECO:0000256" key="6">
    <source>
        <dbReference type="ARBA" id="ARBA00022824"/>
    </source>
</evidence>
<dbReference type="Pfam" id="PF08320">
    <property type="entry name" value="PIG-X"/>
    <property type="match status" value="1"/>
</dbReference>
<reference evidence="11 13" key="1">
    <citation type="journal article" date="2014" name="Curr. Biol.">
        <title>The genome of the clonal raider ant Cerapachys biroi.</title>
        <authorList>
            <person name="Oxley P.R."/>
            <person name="Ji L."/>
            <person name="Fetter-Pruneda I."/>
            <person name="McKenzie S.K."/>
            <person name="Li C."/>
            <person name="Hu H."/>
            <person name="Zhang G."/>
            <person name="Kronauer D.J."/>
        </authorList>
    </citation>
    <scope>NUCLEOTIDE SEQUENCE [LARGE SCALE GENOMIC DNA]</scope>
</reference>
<dbReference type="Proteomes" id="UP000279307">
    <property type="component" value="Chromosome 10"/>
</dbReference>
<dbReference type="EMBL" id="QOIP01000010">
    <property type="protein sequence ID" value="RLU17700.1"/>
    <property type="molecule type" value="Genomic_DNA"/>
</dbReference>
<evidence type="ECO:0000256" key="9">
    <source>
        <dbReference type="ARBA" id="ARBA00023180"/>
    </source>
</evidence>
<gene>
    <name evidence="12" type="ORF">DMN91_009936</name>
    <name evidence="11" type="ORF">X777_10721</name>
</gene>
<reference evidence="12" key="2">
    <citation type="journal article" date="2018" name="Genome Res.">
        <title>The genomic architecture and molecular evolution of ant odorant receptors.</title>
        <authorList>
            <person name="McKenzie S.K."/>
            <person name="Kronauer D.J.C."/>
        </authorList>
    </citation>
    <scope>NUCLEOTIDE SEQUENCE [LARGE SCALE GENOMIC DNA]</scope>
    <source>
        <strain evidence="12">Clonal line C1</strain>
    </source>
</reference>
<name>A0A026W3C6_OOCBI</name>
<dbReference type="STRING" id="2015173.A0A026W3C6"/>
<feature type="signal peptide" evidence="10">
    <location>
        <begin position="1"/>
        <end position="25"/>
    </location>
</feature>
<dbReference type="PANTHER" id="PTHR28650">
    <property type="entry name" value="PHOSPHATIDYLINOSITOL-GLYCAN BIOSYNTHESIS CLASS X PROTEIN"/>
    <property type="match status" value="1"/>
</dbReference>
<keyword evidence="5 10" id="KW-0812">Transmembrane</keyword>
<evidence type="ECO:0000313" key="13">
    <source>
        <dbReference type="Proteomes" id="UP000053097"/>
    </source>
</evidence>
<comment type="similarity">
    <text evidence="3 10">Belongs to the PIGX family.</text>
</comment>
<proteinExistence type="inferred from homology"/>
<evidence type="ECO:0000256" key="7">
    <source>
        <dbReference type="ARBA" id="ARBA00022989"/>
    </source>
</evidence>
<keyword evidence="4 10" id="KW-0337">GPI-anchor biosynthesis</keyword>
<dbReference type="GO" id="GO:0006506">
    <property type="term" value="P:GPI anchor biosynthetic process"/>
    <property type="evidence" value="ECO:0007669"/>
    <property type="project" value="UniProtKB-UniPathway"/>
</dbReference>
<comment type="pathway">
    <text evidence="2 10">Glycolipid biosynthesis; glycosylphosphatidylinositol-anchor biosynthesis.</text>
</comment>